<dbReference type="AlphaFoldDB" id="A0A1G4NWS6"/>
<evidence type="ECO:0000259" key="2">
    <source>
        <dbReference type="Pfam" id="PF02470"/>
    </source>
</evidence>
<dbReference type="Pfam" id="PF02470">
    <property type="entry name" value="MlaD"/>
    <property type="match status" value="1"/>
</dbReference>
<dbReference type="EMBL" id="LT622872">
    <property type="protein sequence ID" value="SCW23141.1"/>
    <property type="molecule type" value="Genomic_DNA"/>
</dbReference>
<geneLocation type="chloroplast" evidence="3"/>
<name>A0A1G4NWS6_9FLOR</name>
<sequence>MKTVSSCNRIEIRKIIFLLFIIFFSLVSWRIINRGIGYKSYTIFVEFNNAHGLKRGSPVRLRGLVIGSVVEISNELNSILALIKLSSSSILIPRNSLIETNQTGLLNDSVIDIIPLEAISSDHDLVLDPLSRQCSHSHILCHLSYMQGDRGLNYDDLIRATTRISQRFDDPRFFNLFYLLLHNGVEITDNILETITDLSDLLKLLGKSYVKQDIS</sequence>
<dbReference type="PANTHER" id="PTHR34675">
    <property type="entry name" value="PROTEIN TRIGALACTOSYLDIACYLGLYCEROL 2, CHLOROPLASTIC"/>
    <property type="match status" value="1"/>
</dbReference>
<dbReference type="GeneID" id="29999906"/>
<feature type="domain" description="Mce/MlaD" evidence="2">
    <location>
        <begin position="40"/>
        <end position="115"/>
    </location>
</feature>
<organism evidence="3">
    <name type="scientific">Neoizziella asiatica</name>
    <dbReference type="NCBI Taxonomy" id="1077397"/>
    <lineage>
        <taxon>Eukaryota</taxon>
        <taxon>Rhodophyta</taxon>
        <taxon>Florideophyceae</taxon>
        <taxon>Nemaliophycidae</taxon>
        <taxon>Nemaliales</taxon>
        <taxon>Liagoraceae</taxon>
        <taxon>Neoizziella</taxon>
    </lineage>
</organism>
<accession>A0A1G4NWS6</accession>
<dbReference type="InterPro" id="IPR003399">
    <property type="entry name" value="Mce/MlaD"/>
</dbReference>
<keyword evidence="1" id="KW-0472">Membrane</keyword>
<reference evidence="3" key="1">
    <citation type="submission" date="2016-10" db="EMBL/GenBank/DDBJ databases">
        <title>Chloroplast genomes as a tool to resolve red algal phylogenies: a case study in the Nemaliales.</title>
        <authorList>
            <person name="Costa J.F."/>
            <person name="Lin S.M."/>
            <person name="Macaya E.C."/>
            <person name="Fernandez-Garcia C."/>
            <person name="Verbruggen H."/>
        </authorList>
    </citation>
    <scope>NUCLEOTIDE SEQUENCE</scope>
    <source>
        <strain evidence="3">J.0154</strain>
    </source>
</reference>
<keyword evidence="3" id="KW-0150">Chloroplast</keyword>
<reference evidence="3" key="2">
    <citation type="submission" date="2016-10" db="EMBL/GenBank/DDBJ databases">
        <authorList>
            <person name="de Groot N.N."/>
        </authorList>
    </citation>
    <scope>NUCLEOTIDE SEQUENCE</scope>
    <source>
        <strain evidence="3">J.0154</strain>
    </source>
</reference>
<keyword evidence="3" id="KW-0934">Plastid</keyword>
<protein>
    <recommendedName>
        <fullName evidence="2">Mce/MlaD domain-containing protein</fullName>
    </recommendedName>
</protein>
<evidence type="ECO:0000256" key="1">
    <source>
        <dbReference type="SAM" id="Phobius"/>
    </source>
</evidence>
<keyword evidence="1" id="KW-0812">Transmembrane</keyword>
<proteinExistence type="predicted"/>
<evidence type="ECO:0000313" key="3">
    <source>
        <dbReference type="EMBL" id="SCW23141.1"/>
    </source>
</evidence>
<dbReference type="RefSeq" id="YP_009314686.1">
    <property type="nucleotide sequence ID" value="NC_031663.1"/>
</dbReference>
<dbReference type="InterPro" id="IPR039342">
    <property type="entry name" value="TGD2-like"/>
</dbReference>
<dbReference type="PANTHER" id="PTHR34675:SF1">
    <property type="entry name" value="PROTEIN TRIGALACTOSYLDIACYLGLYCEROL 2, CHLOROPLASTIC"/>
    <property type="match status" value="1"/>
</dbReference>
<keyword evidence="1" id="KW-1133">Transmembrane helix</keyword>
<gene>
    <name evidence="3" type="primary">ycf22</name>
    <name evidence="3" type="ORF">J0154_69</name>
</gene>
<feature type="transmembrane region" description="Helical" evidence="1">
    <location>
        <begin position="12"/>
        <end position="32"/>
    </location>
</feature>